<reference evidence="3" key="1">
    <citation type="submission" date="2023-11" db="UniProtKB">
        <authorList>
            <consortium name="WormBaseParasite"/>
        </authorList>
    </citation>
    <scope>IDENTIFICATION</scope>
</reference>
<protein>
    <submittedName>
        <fullName evidence="3">RUN domain-containing protein</fullName>
    </submittedName>
</protein>
<proteinExistence type="predicted"/>
<feature type="compositionally biased region" description="Polar residues" evidence="1">
    <location>
        <begin position="195"/>
        <end position="213"/>
    </location>
</feature>
<sequence>MFSILRYQNKPHCRSQLLFDASSWRNFNVCVMDDPDPLKSLNWNARRHSVANRRHVELVGFSDTLSKMYHAVLHCVMELYRDDRDCQISWQHFRNAADKLAEMHKYVKLSILKVYELGIVEGAASFSSDFFDKIRDMPLQNGNRNIPFDCVQHYLSRPDDPPPKSLRRIKRVAVRRRSRHLRNVGEIIEHHLHPTSVTSKQTESGSSSYAHQPSTLEWDAGKHSNWTVIQKTSSCMSLDTEIDCPSEDSGTSLSSCTCDDYLTDTSNSTNEEDD</sequence>
<accession>A0AA85BC59</accession>
<dbReference type="WBParaSite" id="SMTH1_46460.2">
    <property type="protein sequence ID" value="SMTH1_46460.2"/>
    <property type="gene ID" value="SMTH1_46460"/>
</dbReference>
<feature type="region of interest" description="Disordered" evidence="1">
    <location>
        <begin position="245"/>
        <end position="274"/>
    </location>
</feature>
<dbReference type="Proteomes" id="UP000050791">
    <property type="component" value="Unassembled WGS sequence"/>
</dbReference>
<evidence type="ECO:0000313" key="3">
    <source>
        <dbReference type="WBParaSite" id="SMTH1_46460.2"/>
    </source>
</evidence>
<name>A0AA85BC59_9TREM</name>
<evidence type="ECO:0000256" key="1">
    <source>
        <dbReference type="SAM" id="MobiDB-lite"/>
    </source>
</evidence>
<evidence type="ECO:0000313" key="2">
    <source>
        <dbReference type="Proteomes" id="UP000050791"/>
    </source>
</evidence>
<dbReference type="AlphaFoldDB" id="A0AA85BC59"/>
<feature type="compositionally biased region" description="Polar residues" evidence="1">
    <location>
        <begin position="248"/>
        <end position="274"/>
    </location>
</feature>
<organism evidence="2 3">
    <name type="scientific">Schistosoma mattheei</name>
    <dbReference type="NCBI Taxonomy" id="31246"/>
    <lineage>
        <taxon>Eukaryota</taxon>
        <taxon>Metazoa</taxon>
        <taxon>Spiralia</taxon>
        <taxon>Lophotrochozoa</taxon>
        <taxon>Platyhelminthes</taxon>
        <taxon>Trematoda</taxon>
        <taxon>Digenea</taxon>
        <taxon>Strigeidida</taxon>
        <taxon>Schistosomatoidea</taxon>
        <taxon>Schistosomatidae</taxon>
        <taxon>Schistosoma</taxon>
    </lineage>
</organism>
<feature type="region of interest" description="Disordered" evidence="1">
    <location>
        <begin position="191"/>
        <end position="213"/>
    </location>
</feature>